<evidence type="ECO:0000256" key="1">
    <source>
        <dbReference type="SAM" id="MobiDB-lite"/>
    </source>
</evidence>
<evidence type="ECO:0000313" key="2">
    <source>
        <dbReference type="EMBL" id="MCC9629831.1"/>
    </source>
</evidence>
<evidence type="ECO:0000313" key="3">
    <source>
        <dbReference type="Proteomes" id="UP001139103"/>
    </source>
</evidence>
<reference evidence="2" key="1">
    <citation type="submission" date="2021-11" db="EMBL/GenBank/DDBJ databases">
        <title>Genome sequence.</title>
        <authorList>
            <person name="Sun Q."/>
        </authorList>
    </citation>
    <scope>NUCLEOTIDE SEQUENCE</scope>
    <source>
        <strain evidence="2">JC732</strain>
    </source>
</reference>
<dbReference type="PROSITE" id="PS51257">
    <property type="entry name" value="PROKAR_LIPOPROTEIN"/>
    <property type="match status" value="1"/>
</dbReference>
<feature type="region of interest" description="Disordered" evidence="1">
    <location>
        <begin position="268"/>
        <end position="307"/>
    </location>
</feature>
<dbReference type="Proteomes" id="UP001139103">
    <property type="component" value="Unassembled WGS sequence"/>
</dbReference>
<organism evidence="2 3">
    <name type="scientific">Blastopirellula sediminis</name>
    <dbReference type="NCBI Taxonomy" id="2894196"/>
    <lineage>
        <taxon>Bacteria</taxon>
        <taxon>Pseudomonadati</taxon>
        <taxon>Planctomycetota</taxon>
        <taxon>Planctomycetia</taxon>
        <taxon>Pirellulales</taxon>
        <taxon>Pirellulaceae</taxon>
        <taxon>Blastopirellula</taxon>
    </lineage>
</organism>
<feature type="compositionally biased region" description="Low complexity" evidence="1">
    <location>
        <begin position="291"/>
        <end position="307"/>
    </location>
</feature>
<protein>
    <submittedName>
        <fullName evidence="2">Uncharacterized protein</fullName>
    </submittedName>
</protein>
<accession>A0A9X1SHH7</accession>
<comment type="caution">
    <text evidence="2">The sequence shown here is derived from an EMBL/GenBank/DDBJ whole genome shotgun (WGS) entry which is preliminary data.</text>
</comment>
<proteinExistence type="predicted"/>
<dbReference type="AlphaFoldDB" id="A0A9X1SHH7"/>
<keyword evidence="3" id="KW-1185">Reference proteome</keyword>
<dbReference type="RefSeq" id="WP_230220439.1">
    <property type="nucleotide sequence ID" value="NZ_JAJKFT010000010.1"/>
</dbReference>
<name>A0A9X1SHH7_9BACT</name>
<dbReference type="EMBL" id="JAJKFT010000010">
    <property type="protein sequence ID" value="MCC9629831.1"/>
    <property type="molecule type" value="Genomic_DNA"/>
</dbReference>
<gene>
    <name evidence="2" type="ORF">LOC68_15685</name>
</gene>
<sequence length="307" mass="34759">MIRLRLLTPLFGLLCALVLSGCRSDPNMELLERDLRYLEDKVYSLQDVVEQKNAEINSVRRENETLRKRLGLPDLEDDFQSFNDLPETPEMLATRLKPVTGSPALQAPTIDLGMALSPEEAEVVDRHVTAIHINPRLTGGYDFDKKPGDEGVMVVIEPRNRNGQYVDETGQLSIVLLDPQKEGKEAYVARWDFEAYEAQEKMKRSLLGKGIHMQLPWPGGYPEHETLVLFVRYETPDGRKIEQKKEIRIELPAKVSSRWTPAMQELQPRMSHAPRIGVPSTVDLSPPPEAATPAARTATAPEWKPYR</sequence>